<dbReference type="Proteomes" id="UP000663832">
    <property type="component" value="Unassembled WGS sequence"/>
</dbReference>
<evidence type="ECO:0000313" key="5">
    <source>
        <dbReference type="Proteomes" id="UP000663877"/>
    </source>
</evidence>
<feature type="compositionally biased region" description="Low complexity" evidence="1">
    <location>
        <begin position="631"/>
        <end position="641"/>
    </location>
</feature>
<feature type="non-terminal residue" evidence="2">
    <location>
        <position position="1"/>
    </location>
</feature>
<feature type="compositionally biased region" description="Polar residues" evidence="1">
    <location>
        <begin position="610"/>
        <end position="623"/>
    </location>
</feature>
<dbReference type="Proteomes" id="UP000663877">
    <property type="component" value="Unassembled WGS sequence"/>
</dbReference>
<accession>A0A815Z583</accession>
<dbReference type="AlphaFoldDB" id="A0A815Z583"/>
<organism evidence="2 5">
    <name type="scientific">Adineta steineri</name>
    <dbReference type="NCBI Taxonomy" id="433720"/>
    <lineage>
        <taxon>Eukaryota</taxon>
        <taxon>Metazoa</taxon>
        <taxon>Spiralia</taxon>
        <taxon>Gnathifera</taxon>
        <taxon>Rotifera</taxon>
        <taxon>Eurotatoria</taxon>
        <taxon>Bdelloidea</taxon>
        <taxon>Adinetida</taxon>
        <taxon>Adinetidae</taxon>
        <taxon>Adineta</taxon>
    </lineage>
</organism>
<evidence type="ECO:0000313" key="3">
    <source>
        <dbReference type="EMBL" id="CAF1673229.1"/>
    </source>
</evidence>
<sequence>NQLDDPYQSQQTWPYINKTSKHQERYFDSSFFLPTYIETIPTTYSRPLVHQYERERQYPPYPVFGNADFVDVETSQNLGYGYTSNSNYGGWSNAGLANFSNTNSLSPKIRVIFIPPYASSLAQTCTGPLNIPPFLFNHIAQPLCSLPLPPPLPQISSLPLTPAVQQRVIQQYSNPVATFPFTPNWQAPQSIASAYPPILQQPSIMPMPYCQAPPSFAFTCPPLLPQPPAMPMPSCQAPQYASQPNSIPMLSSNTSPLLPYSNPVSSVPQLPNNNYSNICRACVPPPPLNVTVTDHSKFQKCSTCHHIPTDGSNPNVQLSNDRSTQLLHHPIIQQHYPRTNIHMTEFTWPHKLPLLPPGAVIISDEYIKKRDRSYHSYFYSKRKYPQHGQDTMKTAVESDKSAIMNKTNHRKQSNDKASQSFNSSASSHNLLFKSASRRSLPSLYSWTPRGSRQPTEHYCHESSICHPCTSSKYSSDNALMGKSNKYQIDVTDSYKRKRNIDHNKLLNGTPTRKIRIIYEPSISHWIAEVNHQLKSNDNNSNSLSVSPAISNIHPIFSNKNNPIKQTSPAYKMFPLLEEQEEEEEEENKKSIRASSSSSLESKQSTKNSSTRSTCDVSYSSIVNNKKMDPVSTTSTSTDNSNFKQIRLLY</sequence>
<evidence type="ECO:0000313" key="4">
    <source>
        <dbReference type="Proteomes" id="UP000663832"/>
    </source>
</evidence>
<evidence type="ECO:0000313" key="2">
    <source>
        <dbReference type="EMBL" id="CAF1579812.1"/>
    </source>
</evidence>
<reference evidence="2" key="1">
    <citation type="submission" date="2021-02" db="EMBL/GenBank/DDBJ databases">
        <authorList>
            <person name="Nowell W R."/>
        </authorList>
    </citation>
    <scope>NUCLEOTIDE SEQUENCE</scope>
</reference>
<name>A0A815Z583_9BILA</name>
<feature type="compositionally biased region" description="Low complexity" evidence="1">
    <location>
        <begin position="592"/>
        <end position="609"/>
    </location>
</feature>
<keyword evidence="4" id="KW-1185">Reference proteome</keyword>
<dbReference type="EMBL" id="CAJNOM010006990">
    <property type="protein sequence ID" value="CAF1673229.1"/>
    <property type="molecule type" value="Genomic_DNA"/>
</dbReference>
<protein>
    <submittedName>
        <fullName evidence="2">Uncharacterized protein</fullName>
    </submittedName>
</protein>
<gene>
    <name evidence="2" type="ORF">BJG266_LOCUS48579</name>
    <name evidence="3" type="ORF">QVE165_LOCUS65654</name>
</gene>
<feature type="region of interest" description="Disordered" evidence="1">
    <location>
        <begin position="578"/>
        <end position="642"/>
    </location>
</feature>
<dbReference type="EMBL" id="CAJNOI010006565">
    <property type="protein sequence ID" value="CAF1579812.1"/>
    <property type="molecule type" value="Genomic_DNA"/>
</dbReference>
<evidence type="ECO:0000256" key="1">
    <source>
        <dbReference type="SAM" id="MobiDB-lite"/>
    </source>
</evidence>
<dbReference type="OrthoDB" id="10066897at2759"/>
<proteinExistence type="predicted"/>
<comment type="caution">
    <text evidence="2">The sequence shown here is derived from an EMBL/GenBank/DDBJ whole genome shotgun (WGS) entry which is preliminary data.</text>
</comment>